<dbReference type="InterPro" id="IPR050327">
    <property type="entry name" value="Proton-linked_MCT"/>
</dbReference>
<keyword evidence="5" id="KW-1185">Reference proteome</keyword>
<feature type="transmembrane region" description="Helical" evidence="3">
    <location>
        <begin position="154"/>
        <end position="176"/>
    </location>
</feature>
<feature type="region of interest" description="Disordered" evidence="2">
    <location>
        <begin position="439"/>
        <end position="461"/>
    </location>
</feature>
<dbReference type="InterPro" id="IPR020846">
    <property type="entry name" value="MFS_dom"/>
</dbReference>
<accession>A0A8B7YND0</accession>
<evidence type="ECO:0000259" key="4">
    <source>
        <dbReference type="PROSITE" id="PS50850"/>
    </source>
</evidence>
<dbReference type="OMA" id="IPCQPKN"/>
<gene>
    <name evidence="6" type="primary">LOC110981480</name>
</gene>
<dbReference type="SUPFAM" id="SSF103473">
    <property type="entry name" value="MFS general substrate transporter"/>
    <property type="match status" value="1"/>
</dbReference>
<name>A0A8B7YND0_ACAPL</name>
<feature type="transmembrane region" description="Helical" evidence="3">
    <location>
        <begin position="406"/>
        <end position="430"/>
    </location>
</feature>
<evidence type="ECO:0000256" key="3">
    <source>
        <dbReference type="SAM" id="Phobius"/>
    </source>
</evidence>
<keyword evidence="3" id="KW-1133">Transmembrane helix</keyword>
<feature type="domain" description="Major facilitator superfamily (MFS) profile" evidence="4">
    <location>
        <begin position="34"/>
        <end position="432"/>
    </location>
</feature>
<dbReference type="RefSeq" id="XP_022094774.1">
    <property type="nucleotide sequence ID" value="XM_022239082.1"/>
</dbReference>
<dbReference type="Proteomes" id="UP000694845">
    <property type="component" value="Unplaced"/>
</dbReference>
<dbReference type="PANTHER" id="PTHR11360">
    <property type="entry name" value="MONOCARBOXYLATE TRANSPORTER"/>
    <property type="match status" value="1"/>
</dbReference>
<dbReference type="GeneID" id="110981480"/>
<dbReference type="InterPro" id="IPR036259">
    <property type="entry name" value="MFS_trans_sf"/>
</dbReference>
<evidence type="ECO:0000256" key="2">
    <source>
        <dbReference type="SAM" id="MobiDB-lite"/>
    </source>
</evidence>
<dbReference type="KEGG" id="aplc:110981480"/>
<organism evidence="5 6">
    <name type="scientific">Acanthaster planci</name>
    <name type="common">Crown-of-thorns starfish</name>
    <dbReference type="NCBI Taxonomy" id="133434"/>
    <lineage>
        <taxon>Eukaryota</taxon>
        <taxon>Metazoa</taxon>
        <taxon>Echinodermata</taxon>
        <taxon>Eleutherozoa</taxon>
        <taxon>Asterozoa</taxon>
        <taxon>Asteroidea</taxon>
        <taxon>Valvatacea</taxon>
        <taxon>Valvatida</taxon>
        <taxon>Acanthasteridae</taxon>
        <taxon>Acanthaster</taxon>
    </lineage>
</organism>
<dbReference type="Gene3D" id="1.20.1250.20">
    <property type="entry name" value="MFS general substrate transporter like domains"/>
    <property type="match status" value="2"/>
</dbReference>
<comment type="subcellular location">
    <subcellularLocation>
        <location evidence="1">Membrane</location>
        <topology evidence="1">Multi-pass membrane protein</topology>
    </subcellularLocation>
</comment>
<evidence type="ECO:0000256" key="1">
    <source>
        <dbReference type="ARBA" id="ARBA00004141"/>
    </source>
</evidence>
<keyword evidence="3" id="KW-0812">Transmembrane</keyword>
<sequence>MTRRRWSYRRPQRASDAVHPPEAGAADGGWAWMVCLGASLGHMLNPGYLSSQGVLYIEWKEHFDTSATTSSWILTLPWLASSPFCLIMGILAPRLGIRRLTMIGGTLAGLSTILGSFATEMWQLYLCGISSGIAMSMILPSGNIMITKYFKKRYALANGLNLLGVNVGQMVFPPLIRLLIANYGWKGAMFILGAIQMNLVVASALFRPLKAKHTSDLRRQTSLEMEDIRSGGGTRSEGQNFLFLKVLTRVPFTLSLALLFLYSMAWTIYLSHLPSRAKEAGWSEDQGAMLLTIFAIIAILTRTTHGWFVDRGYIGSFQLEFGALSGAALASFLNPVSDSYGYLVGCSVLLGASLGVASPLMIVIIKRLVSDADIPASMSWFVAVFSFAQGTGSVVAGNIYDLTGSYVATYLTGGGFFAASLSLLVLVFILKRRQTGVPIGRKDPAPPGDPEVQGQITQSCI</sequence>
<dbReference type="PROSITE" id="PS50850">
    <property type="entry name" value="MFS"/>
    <property type="match status" value="1"/>
</dbReference>
<dbReference type="PANTHER" id="PTHR11360:SF284">
    <property type="entry name" value="EG:103B4.3 PROTEIN-RELATED"/>
    <property type="match status" value="1"/>
</dbReference>
<reference evidence="6" key="1">
    <citation type="submission" date="2025-08" db="UniProtKB">
        <authorList>
            <consortium name="RefSeq"/>
        </authorList>
    </citation>
    <scope>IDENTIFICATION</scope>
</reference>
<feature type="transmembrane region" description="Helical" evidence="3">
    <location>
        <begin position="123"/>
        <end position="142"/>
    </location>
</feature>
<feature type="transmembrane region" description="Helical" evidence="3">
    <location>
        <begin position="340"/>
        <end position="365"/>
    </location>
</feature>
<feature type="transmembrane region" description="Helical" evidence="3">
    <location>
        <begin position="69"/>
        <end position="92"/>
    </location>
</feature>
<evidence type="ECO:0000313" key="5">
    <source>
        <dbReference type="Proteomes" id="UP000694845"/>
    </source>
</evidence>
<dbReference type="AlphaFoldDB" id="A0A8B7YND0"/>
<feature type="transmembrane region" description="Helical" evidence="3">
    <location>
        <begin position="316"/>
        <end position="334"/>
    </location>
</feature>
<evidence type="ECO:0000313" key="6">
    <source>
        <dbReference type="RefSeq" id="XP_022094774.1"/>
    </source>
</evidence>
<feature type="transmembrane region" description="Helical" evidence="3">
    <location>
        <begin position="250"/>
        <end position="269"/>
    </location>
</feature>
<dbReference type="GO" id="GO:0008028">
    <property type="term" value="F:monocarboxylic acid transmembrane transporter activity"/>
    <property type="evidence" value="ECO:0007669"/>
    <property type="project" value="TreeGrafter"/>
</dbReference>
<dbReference type="CDD" id="cd17352">
    <property type="entry name" value="MFS_MCT_SLC16"/>
    <property type="match status" value="1"/>
</dbReference>
<keyword evidence="3" id="KW-0472">Membrane</keyword>
<feature type="transmembrane region" description="Helical" evidence="3">
    <location>
        <begin position="289"/>
        <end position="309"/>
    </location>
</feature>
<feature type="transmembrane region" description="Helical" evidence="3">
    <location>
        <begin position="377"/>
        <end position="400"/>
    </location>
</feature>
<protein>
    <submittedName>
        <fullName evidence="6">Monocarboxylate transporter 13-like</fullName>
    </submittedName>
</protein>
<proteinExistence type="predicted"/>
<dbReference type="InterPro" id="IPR011701">
    <property type="entry name" value="MFS"/>
</dbReference>
<dbReference type="GO" id="GO:0016020">
    <property type="term" value="C:membrane"/>
    <property type="evidence" value="ECO:0007669"/>
    <property type="project" value="UniProtKB-SubCell"/>
</dbReference>
<dbReference type="Pfam" id="PF07690">
    <property type="entry name" value="MFS_1"/>
    <property type="match status" value="1"/>
</dbReference>
<dbReference type="OrthoDB" id="6499973at2759"/>
<feature type="transmembrane region" description="Helical" evidence="3">
    <location>
        <begin position="188"/>
        <end position="209"/>
    </location>
</feature>